<accession>A0A1U7XZI4</accession>
<dbReference type="PANTHER" id="PTHR31286">
    <property type="entry name" value="GLYCINE-RICH CELL WALL STRUCTURAL PROTEIN 1.8-LIKE"/>
    <property type="match status" value="1"/>
</dbReference>
<dbReference type="InterPro" id="IPR040256">
    <property type="entry name" value="At4g02000-like"/>
</dbReference>
<evidence type="ECO:0000313" key="3">
    <source>
        <dbReference type="Proteomes" id="UP000189701"/>
    </source>
</evidence>
<evidence type="ECO:0000313" key="5">
    <source>
        <dbReference type="RefSeq" id="XP_009796299.1"/>
    </source>
</evidence>
<evidence type="ECO:0000259" key="2">
    <source>
        <dbReference type="Pfam" id="PF14111"/>
    </source>
</evidence>
<organism evidence="3 4">
    <name type="scientific">Nicotiana sylvestris</name>
    <name type="common">Wood tobacco</name>
    <name type="synonym">South American tobacco</name>
    <dbReference type="NCBI Taxonomy" id="4096"/>
    <lineage>
        <taxon>Eukaryota</taxon>
        <taxon>Viridiplantae</taxon>
        <taxon>Streptophyta</taxon>
        <taxon>Embryophyta</taxon>
        <taxon>Tracheophyta</taxon>
        <taxon>Spermatophyta</taxon>
        <taxon>Magnoliopsida</taxon>
        <taxon>eudicotyledons</taxon>
        <taxon>Gunneridae</taxon>
        <taxon>Pentapetalae</taxon>
        <taxon>asterids</taxon>
        <taxon>lamiids</taxon>
        <taxon>Solanales</taxon>
        <taxon>Solanaceae</taxon>
        <taxon>Nicotianoideae</taxon>
        <taxon>Nicotianeae</taxon>
        <taxon>Nicotiana</taxon>
    </lineage>
</organism>
<dbReference type="PANTHER" id="PTHR31286:SF104">
    <property type="entry name" value="PEROXIDASE"/>
    <property type="match status" value="1"/>
</dbReference>
<feature type="domain" description="DUF4283" evidence="2">
    <location>
        <begin position="76"/>
        <end position="163"/>
    </location>
</feature>
<dbReference type="RefSeq" id="XP_009796299.1">
    <property type="nucleotide sequence ID" value="XM_009797997.1"/>
</dbReference>
<dbReference type="OrthoDB" id="1300588at2759"/>
<sequence length="524" mass="57657">MEAIVSPQPLAVGEPNQKFNNPKPTHAMSQSYAARVQTLKTDATSTKIELIPVKFVHGEPIIEFTMEEVNQFTIEEGLHQAVIMKFSYGKPDVHELRKLVPKQYDIKGMCNIGQLEFRHILVRFDLFEDYVQFLSRSVGYIKDKGDEFFFRTFPWTIGFNPKEETSKSVVWISFPDLPPNFFAKKSLLSIASAVGKPLAVDKATQDQTRPSAARVKVLLDLLDKHPKRVKLHIVDKSTGKFVEHYQEVVYDNLPKFCTFCKHQGHEERTCPLMTEKDKVGDGVGIENMVVQELPVVETNGVEKLQGDARAYLNSKRASQRVNELPDSNSGKLEVEAPKENSILQQVSQTDGGNLANRAGNGTTGGEVSMIDKGPPKPTRDVPSKTALARIFNVVNPIVQAYDKQKLSEAATANRDEVSTKIGNVEDGLADGNRGLAGVEQSLHVPYENAVPGKYSAIVVSNLEATVPLSVTSDRAVVVGSTDASRIVGVQESNARVTAVVDEKGQLDVNPARCEVANKRGSSCI</sequence>
<protein>
    <submittedName>
        <fullName evidence="4 5">Uncharacterized protein LOC104242883</fullName>
    </submittedName>
</protein>
<dbReference type="RefSeq" id="XP_009796298.1">
    <property type="nucleotide sequence ID" value="XM_009797996.1"/>
</dbReference>
<dbReference type="AlphaFoldDB" id="A0A1U7XZI4"/>
<dbReference type="Pfam" id="PF14111">
    <property type="entry name" value="DUF4283"/>
    <property type="match status" value="1"/>
</dbReference>
<dbReference type="InterPro" id="IPR025558">
    <property type="entry name" value="DUF4283"/>
</dbReference>
<keyword evidence="3" id="KW-1185">Reference proteome</keyword>
<feature type="region of interest" description="Disordered" evidence="1">
    <location>
        <begin position="350"/>
        <end position="381"/>
    </location>
</feature>
<reference evidence="4 5" key="2">
    <citation type="submission" date="2025-04" db="UniProtKB">
        <authorList>
            <consortium name="RefSeq"/>
        </authorList>
    </citation>
    <scope>IDENTIFICATION</scope>
    <source>
        <tissue evidence="4 5">Leaf</tissue>
    </source>
</reference>
<evidence type="ECO:0000256" key="1">
    <source>
        <dbReference type="SAM" id="MobiDB-lite"/>
    </source>
</evidence>
<proteinExistence type="predicted"/>
<reference evidence="3" key="1">
    <citation type="journal article" date="2013" name="Genome Biol.">
        <title>Reference genomes and transcriptomes of Nicotiana sylvestris and Nicotiana tomentosiformis.</title>
        <authorList>
            <person name="Sierro N."/>
            <person name="Battey J.N."/>
            <person name="Ouadi S."/>
            <person name="Bovet L."/>
            <person name="Goepfert S."/>
            <person name="Bakaher N."/>
            <person name="Peitsch M.C."/>
            <person name="Ivanov N.V."/>
        </authorList>
    </citation>
    <scope>NUCLEOTIDE SEQUENCE [LARGE SCALE GENOMIC DNA]</scope>
</reference>
<name>A0A1U7XZI4_NICSY</name>
<feature type="compositionally biased region" description="Polar residues" evidence="1">
    <location>
        <begin position="17"/>
        <end position="26"/>
    </location>
</feature>
<feature type="region of interest" description="Disordered" evidence="1">
    <location>
        <begin position="1"/>
        <end position="26"/>
    </location>
</feature>
<gene>
    <name evidence="4 5" type="primary">LOC104242883</name>
</gene>
<dbReference type="Proteomes" id="UP000189701">
    <property type="component" value="Unplaced"/>
</dbReference>
<evidence type="ECO:0000313" key="4">
    <source>
        <dbReference type="RefSeq" id="XP_009796298.1"/>
    </source>
</evidence>
<dbReference type="eggNOG" id="KOG1075">
    <property type="taxonomic scope" value="Eukaryota"/>
</dbReference>